<reference evidence="8" key="1">
    <citation type="submission" date="2016-11" db="UniProtKB">
        <authorList>
            <consortium name="WormBaseParasite"/>
        </authorList>
    </citation>
    <scope>IDENTIFICATION</scope>
</reference>
<evidence type="ECO:0000256" key="5">
    <source>
        <dbReference type="ARBA" id="ARBA00023146"/>
    </source>
</evidence>
<dbReference type="InterPro" id="IPR045864">
    <property type="entry name" value="aa-tRNA-synth_II/BPL/LPL"/>
</dbReference>
<evidence type="ECO:0000313" key="8">
    <source>
        <dbReference type="WBParaSite" id="MhA1_Contig141.frz3.gene10"/>
    </source>
</evidence>
<dbReference type="GO" id="GO:0005524">
    <property type="term" value="F:ATP binding"/>
    <property type="evidence" value="ECO:0007669"/>
    <property type="project" value="UniProtKB-KW"/>
</dbReference>
<feature type="domain" description="Phenylalanyl-tRNA synthetase" evidence="6">
    <location>
        <begin position="32"/>
        <end position="127"/>
    </location>
</feature>
<dbReference type="Gene3D" id="3.30.930.10">
    <property type="entry name" value="Bira Bifunctional Protein, Domain 2"/>
    <property type="match status" value="1"/>
</dbReference>
<dbReference type="GO" id="GO:0006412">
    <property type="term" value="P:translation"/>
    <property type="evidence" value="ECO:0007669"/>
    <property type="project" value="UniProtKB-KW"/>
</dbReference>
<evidence type="ECO:0000313" key="7">
    <source>
        <dbReference type="Proteomes" id="UP000095281"/>
    </source>
</evidence>
<dbReference type="Proteomes" id="UP000095281">
    <property type="component" value="Unplaced"/>
</dbReference>
<sequence>MNGQLHPLIIFLREIVFTRLPDDLPFSLKNFNTFDMMVKVDDFWNSLGINSQYQFVYNETFFAERARALTLKYKDRMIKLFTCGQIREDILNKAGRKGCVGWGLFIQLDEIALIKNGLDDLRSFWPKLKNFEKFVH</sequence>
<dbReference type="GO" id="GO:0043039">
    <property type="term" value="P:tRNA aminoacylation"/>
    <property type="evidence" value="ECO:0007669"/>
    <property type="project" value="InterPro"/>
</dbReference>
<proteinExistence type="predicted"/>
<dbReference type="GO" id="GO:0000049">
    <property type="term" value="F:tRNA binding"/>
    <property type="evidence" value="ECO:0007669"/>
    <property type="project" value="InterPro"/>
</dbReference>
<dbReference type="AlphaFoldDB" id="A0A1I8B556"/>
<evidence type="ECO:0000259" key="6">
    <source>
        <dbReference type="Pfam" id="PF01409"/>
    </source>
</evidence>
<protein>
    <submittedName>
        <fullName evidence="8">tRNA-synt_2d domain-containing protein</fullName>
    </submittedName>
</protein>
<keyword evidence="4" id="KW-0648">Protein biosynthesis</keyword>
<evidence type="ECO:0000256" key="4">
    <source>
        <dbReference type="ARBA" id="ARBA00022917"/>
    </source>
</evidence>
<accession>A0A1I8B556</accession>
<dbReference type="GO" id="GO:0004812">
    <property type="term" value="F:aminoacyl-tRNA ligase activity"/>
    <property type="evidence" value="ECO:0007669"/>
    <property type="project" value="UniProtKB-KW"/>
</dbReference>
<keyword evidence="2" id="KW-0547">Nucleotide-binding</keyword>
<evidence type="ECO:0000256" key="1">
    <source>
        <dbReference type="ARBA" id="ARBA00022598"/>
    </source>
</evidence>
<keyword evidence="5" id="KW-0030">Aminoacyl-tRNA synthetase</keyword>
<dbReference type="InterPro" id="IPR002319">
    <property type="entry name" value="Phenylalanyl-tRNA_Synthase"/>
</dbReference>
<keyword evidence="1" id="KW-0436">Ligase</keyword>
<evidence type="ECO:0000256" key="3">
    <source>
        <dbReference type="ARBA" id="ARBA00022840"/>
    </source>
</evidence>
<name>A0A1I8B556_MELHA</name>
<evidence type="ECO:0000256" key="2">
    <source>
        <dbReference type="ARBA" id="ARBA00022741"/>
    </source>
</evidence>
<keyword evidence="7" id="KW-1185">Reference proteome</keyword>
<dbReference type="WBParaSite" id="MhA1_Contig141.frz3.gene10">
    <property type="protein sequence ID" value="MhA1_Contig141.frz3.gene10"/>
    <property type="gene ID" value="MhA1_Contig141.frz3.gene10"/>
</dbReference>
<organism evidence="7 8">
    <name type="scientific">Meloidogyne hapla</name>
    <name type="common">Root-knot nematode worm</name>
    <dbReference type="NCBI Taxonomy" id="6305"/>
    <lineage>
        <taxon>Eukaryota</taxon>
        <taxon>Metazoa</taxon>
        <taxon>Ecdysozoa</taxon>
        <taxon>Nematoda</taxon>
        <taxon>Chromadorea</taxon>
        <taxon>Rhabditida</taxon>
        <taxon>Tylenchina</taxon>
        <taxon>Tylenchomorpha</taxon>
        <taxon>Tylenchoidea</taxon>
        <taxon>Meloidogynidae</taxon>
        <taxon>Meloidogyninae</taxon>
        <taxon>Meloidogyne</taxon>
    </lineage>
</organism>
<keyword evidence="3" id="KW-0067">ATP-binding</keyword>
<dbReference type="Pfam" id="PF01409">
    <property type="entry name" value="tRNA-synt_2d"/>
    <property type="match status" value="1"/>
</dbReference>